<protein>
    <submittedName>
        <fullName evidence="2">Uncharacterized protein</fullName>
    </submittedName>
</protein>
<reference evidence="2 3" key="1">
    <citation type="submission" date="2019-08" db="EMBL/GenBank/DDBJ databases">
        <authorList>
            <person name="Peeters C."/>
        </authorList>
    </citation>
    <scope>NUCLEOTIDE SEQUENCE [LARGE SCALE GENOMIC DNA]</scope>
    <source>
        <strain evidence="2 3">LMG 31116</strain>
    </source>
</reference>
<keyword evidence="1" id="KW-0812">Transmembrane</keyword>
<keyword evidence="1" id="KW-1133">Transmembrane helix</keyword>
<dbReference type="RefSeq" id="WP_150565329.1">
    <property type="nucleotide sequence ID" value="NZ_CABPSD010000001.1"/>
</dbReference>
<accession>A0A5E4S2P0</accession>
<feature type="transmembrane region" description="Helical" evidence="1">
    <location>
        <begin position="20"/>
        <end position="38"/>
    </location>
</feature>
<organism evidence="2 3">
    <name type="scientific">Pandoraea morbifera</name>
    <dbReference type="NCBI Taxonomy" id="2508300"/>
    <lineage>
        <taxon>Bacteria</taxon>
        <taxon>Pseudomonadati</taxon>
        <taxon>Pseudomonadota</taxon>
        <taxon>Betaproteobacteria</taxon>
        <taxon>Burkholderiales</taxon>
        <taxon>Burkholderiaceae</taxon>
        <taxon>Pandoraea</taxon>
    </lineage>
</organism>
<gene>
    <name evidence="2" type="ORF">PMO31116_00534</name>
</gene>
<dbReference type="EMBL" id="CABPSD010000001">
    <property type="protein sequence ID" value="VVD69665.1"/>
    <property type="molecule type" value="Genomic_DNA"/>
</dbReference>
<name>A0A5E4S2P0_9BURK</name>
<evidence type="ECO:0000256" key="1">
    <source>
        <dbReference type="SAM" id="Phobius"/>
    </source>
</evidence>
<sequence>MRNSFDRHDEVKNRRNAHIVLGFLAGLFIAYTFSNIAAMNEATSMRQQFEHLAFNQQILSAEITHLAREQRDLLHAHGFAAIQPVNIETNAKHK</sequence>
<evidence type="ECO:0000313" key="3">
    <source>
        <dbReference type="Proteomes" id="UP000368474"/>
    </source>
</evidence>
<proteinExistence type="predicted"/>
<evidence type="ECO:0000313" key="2">
    <source>
        <dbReference type="EMBL" id="VVD69665.1"/>
    </source>
</evidence>
<keyword evidence="3" id="KW-1185">Reference proteome</keyword>
<dbReference type="Proteomes" id="UP000368474">
    <property type="component" value="Unassembled WGS sequence"/>
</dbReference>
<keyword evidence="1" id="KW-0472">Membrane</keyword>
<dbReference type="AlphaFoldDB" id="A0A5E4S2P0"/>